<evidence type="ECO:0000256" key="1">
    <source>
        <dbReference type="SAM" id="MobiDB-lite"/>
    </source>
</evidence>
<proteinExistence type="predicted"/>
<keyword evidence="2" id="KW-1133">Transmembrane helix</keyword>
<evidence type="ECO:0000256" key="2">
    <source>
        <dbReference type="SAM" id="Phobius"/>
    </source>
</evidence>
<evidence type="ECO:0000313" key="3">
    <source>
        <dbReference type="EMBL" id="CAG6738502.1"/>
    </source>
</evidence>
<keyword evidence="2" id="KW-0472">Membrane</keyword>
<name>A0A8D8Z2D8_9HEMI</name>
<feature type="region of interest" description="Disordered" evidence="1">
    <location>
        <begin position="32"/>
        <end position="68"/>
    </location>
</feature>
<organism evidence="3">
    <name type="scientific">Cacopsylla melanoneura</name>
    <dbReference type="NCBI Taxonomy" id="428564"/>
    <lineage>
        <taxon>Eukaryota</taxon>
        <taxon>Metazoa</taxon>
        <taxon>Ecdysozoa</taxon>
        <taxon>Arthropoda</taxon>
        <taxon>Hexapoda</taxon>
        <taxon>Insecta</taxon>
        <taxon>Pterygota</taxon>
        <taxon>Neoptera</taxon>
        <taxon>Paraneoptera</taxon>
        <taxon>Hemiptera</taxon>
        <taxon>Sternorrhyncha</taxon>
        <taxon>Psylloidea</taxon>
        <taxon>Psyllidae</taxon>
        <taxon>Psyllinae</taxon>
        <taxon>Cacopsylla</taxon>
    </lineage>
</organism>
<accession>A0A8D8Z2D8</accession>
<dbReference type="EMBL" id="HBUF01408214">
    <property type="protein sequence ID" value="CAG6738502.1"/>
    <property type="molecule type" value="Transcribed_RNA"/>
</dbReference>
<reference evidence="3" key="1">
    <citation type="submission" date="2021-05" db="EMBL/GenBank/DDBJ databases">
        <authorList>
            <person name="Alioto T."/>
            <person name="Alioto T."/>
            <person name="Gomez Garrido J."/>
        </authorList>
    </citation>
    <scope>NUCLEOTIDE SEQUENCE</scope>
</reference>
<dbReference type="AlphaFoldDB" id="A0A8D8Z2D8"/>
<keyword evidence="2" id="KW-0812">Transmembrane</keyword>
<feature type="compositionally biased region" description="Polar residues" evidence="1">
    <location>
        <begin position="52"/>
        <end position="63"/>
    </location>
</feature>
<sequence length="111" mass="12628">MLSIHFFVLDMLLIIVWTLWLTSLWDGSRHHTQTDQGPWSSETDPEAIVKTPRSSTQTTTRNTHPSKKLYVTGSNTSEMIALPVAIHGYLELHVPCHCEVLIENLIHIILI</sequence>
<protein>
    <submittedName>
        <fullName evidence="3">Uncharacterized protein</fullName>
    </submittedName>
</protein>
<feature type="transmembrane region" description="Helical" evidence="2">
    <location>
        <begin position="6"/>
        <end position="25"/>
    </location>
</feature>